<reference evidence="1 2" key="1">
    <citation type="submission" date="2020-10" db="EMBL/GenBank/DDBJ databases">
        <title>Connecting structure to function with the recovery of over 1000 high-quality activated sludge metagenome-assembled genomes encoding full-length rRNA genes using long-read sequencing.</title>
        <authorList>
            <person name="Singleton C.M."/>
            <person name="Petriglieri F."/>
            <person name="Kristensen J.M."/>
            <person name="Kirkegaard R.H."/>
            <person name="Michaelsen T.Y."/>
            <person name="Andersen M.H."/>
            <person name="Karst S.M."/>
            <person name="Dueholm M.S."/>
            <person name="Nielsen P.H."/>
            <person name="Albertsen M."/>
        </authorList>
    </citation>
    <scope>NUCLEOTIDE SEQUENCE [LARGE SCALE GENOMIC DNA]</scope>
    <source>
        <strain evidence="1">Ega_18-Q3-R5-49_MAXAC.001</strain>
    </source>
</reference>
<name>A0A935IM12_9MICO</name>
<proteinExistence type="predicted"/>
<dbReference type="Proteomes" id="UP000726105">
    <property type="component" value="Unassembled WGS sequence"/>
</dbReference>
<comment type="caution">
    <text evidence="1">The sequence shown here is derived from an EMBL/GenBank/DDBJ whole genome shotgun (WGS) entry which is preliminary data.</text>
</comment>
<evidence type="ECO:0000313" key="2">
    <source>
        <dbReference type="Proteomes" id="UP000726105"/>
    </source>
</evidence>
<dbReference type="EMBL" id="JADJIB010000004">
    <property type="protein sequence ID" value="MBK7273740.1"/>
    <property type="molecule type" value="Genomic_DNA"/>
</dbReference>
<protein>
    <submittedName>
        <fullName evidence="1">Uncharacterized protein</fullName>
    </submittedName>
</protein>
<dbReference type="AlphaFoldDB" id="A0A935IM12"/>
<evidence type="ECO:0000313" key="1">
    <source>
        <dbReference type="EMBL" id="MBK7273740.1"/>
    </source>
</evidence>
<organism evidence="1 2">
    <name type="scientific">Candidatus Phosphoribacter hodrii</name>
    <dbReference type="NCBI Taxonomy" id="2953743"/>
    <lineage>
        <taxon>Bacteria</taxon>
        <taxon>Bacillati</taxon>
        <taxon>Actinomycetota</taxon>
        <taxon>Actinomycetes</taxon>
        <taxon>Micrococcales</taxon>
        <taxon>Dermatophilaceae</taxon>
        <taxon>Candidatus Phosphoribacter</taxon>
    </lineage>
</organism>
<gene>
    <name evidence="1" type="ORF">IPI13_11450</name>
</gene>
<sequence>MASDGWVPRLDQLREFQEAYRLPVTDIARQAPREALHSLRDATGNAPASYRPYLEEAVDCYETGAYRGAVLMIWAATIEHIYSVIEDHPLGFKLLEVENFSRYQHANFYRKVRKKGDLLYINDANLFLICEDAGVFNKNARTILDDALKTRNRCGHPTGYVVGREEVVIFIERLINNVISGAMLTWKKRSAPPTAEGARRSAR</sequence>
<accession>A0A935IM12</accession>